<keyword evidence="2" id="KW-1185">Reference proteome</keyword>
<dbReference type="OrthoDB" id="7205619at2"/>
<proteinExistence type="predicted"/>
<dbReference type="AlphaFoldDB" id="A0A327Y769"/>
<evidence type="ECO:0000313" key="2">
    <source>
        <dbReference type="Proteomes" id="UP000249165"/>
    </source>
</evidence>
<dbReference type="EMBL" id="QLMG01000017">
    <property type="protein sequence ID" value="RAK16933.1"/>
    <property type="molecule type" value="Genomic_DNA"/>
</dbReference>
<organism evidence="1 2">
    <name type="scientific">Salipiger aestuarii</name>
    <dbReference type="NCBI Taxonomy" id="568098"/>
    <lineage>
        <taxon>Bacteria</taxon>
        <taxon>Pseudomonadati</taxon>
        <taxon>Pseudomonadota</taxon>
        <taxon>Alphaproteobacteria</taxon>
        <taxon>Rhodobacterales</taxon>
        <taxon>Roseobacteraceae</taxon>
        <taxon>Salipiger</taxon>
    </lineage>
</organism>
<sequence length="119" mass="12606">MGMMETASRLIAKHGQAATLLRPGEGTVDEYGGYTPGPDTAYPCTAFVVASTVNEEFIASGLMDVGDQRVLVSVEGLAITPKTTDKIKIGTTVLGIVRVVPHAPGGTLFFYEIQGRDYV</sequence>
<name>A0A327Y769_9RHOB</name>
<accession>A0A327Y769</accession>
<dbReference type="RefSeq" id="WP_111550369.1">
    <property type="nucleotide sequence ID" value="NZ_LIQE01000012.1"/>
</dbReference>
<gene>
    <name evidence="1" type="ORF">ATI53_101719</name>
</gene>
<protein>
    <submittedName>
        <fullName evidence="1">Uncharacterized protein</fullName>
    </submittedName>
</protein>
<dbReference type="Proteomes" id="UP000249165">
    <property type="component" value="Unassembled WGS sequence"/>
</dbReference>
<comment type="caution">
    <text evidence="1">The sequence shown here is derived from an EMBL/GenBank/DDBJ whole genome shotgun (WGS) entry which is preliminary data.</text>
</comment>
<evidence type="ECO:0000313" key="1">
    <source>
        <dbReference type="EMBL" id="RAK16933.1"/>
    </source>
</evidence>
<reference evidence="1 2" key="1">
    <citation type="submission" date="2018-06" db="EMBL/GenBank/DDBJ databases">
        <title>Genomic Encyclopedia of Archaeal and Bacterial Type Strains, Phase II (KMG-II): from individual species to whole genera.</title>
        <authorList>
            <person name="Goeker M."/>
        </authorList>
    </citation>
    <scope>NUCLEOTIDE SEQUENCE [LARGE SCALE GENOMIC DNA]</scope>
    <source>
        <strain evidence="1 2">DSM 22011</strain>
    </source>
</reference>